<dbReference type="Proteomes" id="UP000673375">
    <property type="component" value="Unassembled WGS sequence"/>
</dbReference>
<dbReference type="CDD" id="cd06587">
    <property type="entry name" value="VOC"/>
    <property type="match status" value="1"/>
</dbReference>
<dbReference type="PROSITE" id="PS51819">
    <property type="entry name" value="VOC"/>
    <property type="match status" value="1"/>
</dbReference>
<dbReference type="Gene3D" id="3.10.180.10">
    <property type="entry name" value="2,3-Dihydroxybiphenyl 1,2-Dioxygenase, domain 1"/>
    <property type="match status" value="2"/>
</dbReference>
<dbReference type="RefSeq" id="WP_209555916.1">
    <property type="nucleotide sequence ID" value="NZ_JAEDXU010000001.1"/>
</dbReference>
<organism evidence="2 3">
    <name type="scientific">Enterococcus larvae</name>
    <dbReference type="NCBI Taxonomy" id="2794352"/>
    <lineage>
        <taxon>Bacteria</taxon>
        <taxon>Bacillati</taxon>
        <taxon>Bacillota</taxon>
        <taxon>Bacilli</taxon>
        <taxon>Lactobacillales</taxon>
        <taxon>Enterococcaceae</taxon>
        <taxon>Enterococcus</taxon>
    </lineage>
</organism>
<dbReference type="InterPro" id="IPR037523">
    <property type="entry name" value="VOC_core"/>
</dbReference>
<accession>A0ABS4CGI9</accession>
<dbReference type="InterPro" id="IPR029068">
    <property type="entry name" value="Glyas_Bleomycin-R_OHBP_Dase"/>
</dbReference>
<dbReference type="SUPFAM" id="SSF54593">
    <property type="entry name" value="Glyoxalase/Bleomycin resistance protein/Dihydroxybiphenyl dioxygenase"/>
    <property type="match status" value="2"/>
</dbReference>
<reference evidence="2 3" key="1">
    <citation type="submission" date="2020-12" db="EMBL/GenBank/DDBJ databases">
        <title>Vagococcus allomyrinae sp. nov. and Enterococcus lavae sp. nov., isolated from the larvae of Allomyrina dichotoma.</title>
        <authorList>
            <person name="Lee S.D."/>
        </authorList>
    </citation>
    <scope>NUCLEOTIDE SEQUENCE [LARGE SCALE GENOMIC DNA]</scope>
    <source>
        <strain evidence="2 3">BWM-S5</strain>
    </source>
</reference>
<name>A0ABS4CGI9_9ENTE</name>
<comment type="caution">
    <text evidence="2">The sequence shown here is derived from an EMBL/GenBank/DDBJ whole genome shotgun (WGS) entry which is preliminary data.</text>
</comment>
<dbReference type="InterPro" id="IPR032703">
    <property type="entry name" value="CppA_C"/>
</dbReference>
<dbReference type="Pfam" id="PF00903">
    <property type="entry name" value="Glyoxalase"/>
    <property type="match status" value="1"/>
</dbReference>
<feature type="domain" description="VOC" evidence="1">
    <location>
        <begin position="10"/>
        <end position="122"/>
    </location>
</feature>
<dbReference type="EMBL" id="JAEDXU010000001">
    <property type="protein sequence ID" value="MBP1045130.1"/>
    <property type="molecule type" value="Genomic_DNA"/>
</dbReference>
<dbReference type="Pfam" id="PF14507">
    <property type="entry name" value="CppA_C"/>
    <property type="match status" value="1"/>
</dbReference>
<sequence length="256" mass="29762">MDYQLADNASLKTIAFRINDNYKMVDFYKNIVGLTLKSEENGLSIFGSSKEKTQVLILEEAETFTHSNVHFSVHIYSEEEWLAIVQRFSEHGYPIEKSMEDEKQKSIFITDPEMNEIEFYFLKEAADASEEQQEILAFQEEEETGNVVQVSLNTVDAQLSKTFYEEVLGLKDIGEKMLSLGSQNVVFQLLENEPLEGRADLGWNFFVVDLDGKEEIEKLMYHLEQKKQDFFIDNKRSILTVFDINGIEWWFTKSKV</sequence>
<dbReference type="InterPro" id="IPR004360">
    <property type="entry name" value="Glyas_Fos-R_dOase_dom"/>
</dbReference>
<gene>
    <name evidence="2" type="ORF">I6N96_02485</name>
</gene>
<dbReference type="PANTHER" id="PTHR43279">
    <property type="entry name" value="CATECHOL-2,3-DIOXYGENASE"/>
    <property type="match status" value="1"/>
</dbReference>
<dbReference type="PANTHER" id="PTHR43279:SF1">
    <property type="entry name" value="CATECHOL-2,3-DIOXYGENASE"/>
    <property type="match status" value="1"/>
</dbReference>
<proteinExistence type="predicted"/>
<protein>
    <submittedName>
        <fullName evidence="2">VOC family protein</fullName>
    </submittedName>
</protein>
<evidence type="ECO:0000313" key="3">
    <source>
        <dbReference type="Proteomes" id="UP000673375"/>
    </source>
</evidence>
<evidence type="ECO:0000259" key="1">
    <source>
        <dbReference type="PROSITE" id="PS51819"/>
    </source>
</evidence>
<evidence type="ECO:0000313" key="2">
    <source>
        <dbReference type="EMBL" id="MBP1045130.1"/>
    </source>
</evidence>
<keyword evidence="3" id="KW-1185">Reference proteome</keyword>